<sequence length="316" mass="36230">MLKENEQLRDYTENHPLVASAPLNPREAFYGGRTGNTSKHYKCGPGEKIKYIDVCSLYPYVCKYGKFPIGHPKVFVGEECSSLVLKETDGAFCGECTHNDEERSLTGTWIIDEVLKSVEKGYELLEIYEIWKYNVRQYDKEANISGLFTGMMDRFIKIKQQASGWPSSCVTQEQKDQYIENFLHNEDVQLEPDKIVSNSGLRALAKLILNSFWEKFGQRENQPKTRIVRDPGELFAMFIDPGIYVNALLPIREETIIVNYEHLDESYCPLTTLNVMIASTKEHEVVTTTATKIYRPNSAKRKFFSNHGSVPYGYKS</sequence>
<dbReference type="InterPro" id="IPR004868">
    <property type="entry name" value="DNA-dir_DNA_pol_B_mt/vir"/>
</dbReference>
<keyword evidence="3" id="KW-0808">Transferase</keyword>
<keyword evidence="11" id="KW-1185">Reference proteome</keyword>
<keyword evidence="7" id="KW-0238">DNA-binding</keyword>
<evidence type="ECO:0000313" key="10">
    <source>
        <dbReference type="EMBL" id="KAJ8974544.1"/>
    </source>
</evidence>
<evidence type="ECO:0000256" key="7">
    <source>
        <dbReference type="ARBA" id="ARBA00023125"/>
    </source>
</evidence>
<evidence type="ECO:0000313" key="11">
    <source>
        <dbReference type="Proteomes" id="UP001162164"/>
    </source>
</evidence>
<dbReference type="InterPro" id="IPR023211">
    <property type="entry name" value="DNA_pol_palm_dom_sf"/>
</dbReference>
<evidence type="ECO:0000256" key="5">
    <source>
        <dbReference type="ARBA" id="ARBA00022705"/>
    </source>
</evidence>
<dbReference type="EMBL" id="JAPWTJ010000972">
    <property type="protein sequence ID" value="KAJ8974544.1"/>
    <property type="molecule type" value="Genomic_DNA"/>
</dbReference>
<accession>A0ABQ9JA66</accession>
<dbReference type="EC" id="2.7.7.7" evidence="2"/>
<evidence type="ECO:0000256" key="1">
    <source>
        <dbReference type="ARBA" id="ARBA00005755"/>
    </source>
</evidence>
<evidence type="ECO:0000256" key="2">
    <source>
        <dbReference type="ARBA" id="ARBA00012417"/>
    </source>
</evidence>
<comment type="caution">
    <text evidence="10">The sequence shown here is derived from an EMBL/GenBank/DDBJ whole genome shotgun (WGS) entry which is preliminary data.</text>
</comment>
<dbReference type="Gene3D" id="3.90.1600.10">
    <property type="entry name" value="Palm domain of DNA polymerase"/>
    <property type="match status" value="1"/>
</dbReference>
<keyword evidence="4" id="KW-0548">Nucleotidyltransferase</keyword>
<comment type="similarity">
    <text evidence="1">Belongs to the DNA polymerase type-B family.</text>
</comment>
<dbReference type="SUPFAM" id="SSF56672">
    <property type="entry name" value="DNA/RNA polymerases"/>
    <property type="match status" value="1"/>
</dbReference>
<keyword evidence="6" id="KW-0239">DNA-directed DNA polymerase</keyword>
<dbReference type="PANTHER" id="PTHR33568:SF3">
    <property type="entry name" value="DNA-DIRECTED DNA POLYMERASE"/>
    <property type="match status" value="1"/>
</dbReference>
<gene>
    <name evidence="10" type="ORF">NQ317_000520</name>
</gene>
<name>A0ABQ9JA66_9CUCU</name>
<protein>
    <recommendedName>
        <fullName evidence="2">DNA-directed DNA polymerase</fullName>
        <ecNumber evidence="2">2.7.7.7</ecNumber>
    </recommendedName>
</protein>
<comment type="catalytic activity">
    <reaction evidence="8">
        <text>DNA(n) + a 2'-deoxyribonucleoside 5'-triphosphate = DNA(n+1) + diphosphate</text>
        <dbReference type="Rhea" id="RHEA:22508"/>
        <dbReference type="Rhea" id="RHEA-COMP:17339"/>
        <dbReference type="Rhea" id="RHEA-COMP:17340"/>
        <dbReference type="ChEBI" id="CHEBI:33019"/>
        <dbReference type="ChEBI" id="CHEBI:61560"/>
        <dbReference type="ChEBI" id="CHEBI:173112"/>
        <dbReference type="EC" id="2.7.7.7"/>
    </reaction>
</comment>
<evidence type="ECO:0000256" key="4">
    <source>
        <dbReference type="ARBA" id="ARBA00022695"/>
    </source>
</evidence>
<dbReference type="Pfam" id="PF03175">
    <property type="entry name" value="DNA_pol_B_2"/>
    <property type="match status" value="1"/>
</dbReference>
<evidence type="ECO:0000256" key="6">
    <source>
        <dbReference type="ARBA" id="ARBA00022932"/>
    </source>
</evidence>
<organism evidence="10 11">
    <name type="scientific">Molorchus minor</name>
    <dbReference type="NCBI Taxonomy" id="1323400"/>
    <lineage>
        <taxon>Eukaryota</taxon>
        <taxon>Metazoa</taxon>
        <taxon>Ecdysozoa</taxon>
        <taxon>Arthropoda</taxon>
        <taxon>Hexapoda</taxon>
        <taxon>Insecta</taxon>
        <taxon>Pterygota</taxon>
        <taxon>Neoptera</taxon>
        <taxon>Endopterygota</taxon>
        <taxon>Coleoptera</taxon>
        <taxon>Polyphaga</taxon>
        <taxon>Cucujiformia</taxon>
        <taxon>Chrysomeloidea</taxon>
        <taxon>Cerambycidae</taxon>
        <taxon>Lamiinae</taxon>
        <taxon>Monochamini</taxon>
        <taxon>Molorchus</taxon>
    </lineage>
</organism>
<proteinExistence type="inferred from homology"/>
<dbReference type="InterPro" id="IPR043502">
    <property type="entry name" value="DNA/RNA_pol_sf"/>
</dbReference>
<evidence type="ECO:0000256" key="3">
    <source>
        <dbReference type="ARBA" id="ARBA00022679"/>
    </source>
</evidence>
<evidence type="ECO:0000259" key="9">
    <source>
        <dbReference type="Pfam" id="PF03175"/>
    </source>
</evidence>
<dbReference type="Proteomes" id="UP001162164">
    <property type="component" value="Unassembled WGS sequence"/>
</dbReference>
<dbReference type="PANTHER" id="PTHR33568">
    <property type="entry name" value="DNA POLYMERASE"/>
    <property type="match status" value="1"/>
</dbReference>
<reference evidence="10" key="1">
    <citation type="journal article" date="2023" name="Insect Mol. Biol.">
        <title>Genome sequencing provides insights into the evolution of gene families encoding plant cell wall-degrading enzymes in longhorned beetles.</title>
        <authorList>
            <person name="Shin N.R."/>
            <person name="Okamura Y."/>
            <person name="Kirsch R."/>
            <person name="Pauchet Y."/>
        </authorList>
    </citation>
    <scope>NUCLEOTIDE SEQUENCE</scope>
    <source>
        <strain evidence="10">MMC_N1</strain>
    </source>
</reference>
<evidence type="ECO:0000256" key="8">
    <source>
        <dbReference type="ARBA" id="ARBA00049244"/>
    </source>
</evidence>
<keyword evidence="5" id="KW-0235">DNA replication</keyword>
<feature type="domain" description="DNA-directed DNA polymerase family B mitochondria/virus" evidence="9">
    <location>
        <begin position="26"/>
        <end position="80"/>
    </location>
</feature>